<dbReference type="EMBL" id="ML995479">
    <property type="protein sequence ID" value="KAF2144373.1"/>
    <property type="molecule type" value="Genomic_DNA"/>
</dbReference>
<evidence type="ECO:0000256" key="1">
    <source>
        <dbReference type="SAM" id="MobiDB-lite"/>
    </source>
</evidence>
<proteinExistence type="predicted"/>
<dbReference type="AlphaFoldDB" id="A0A6A6BLT6"/>
<protein>
    <submittedName>
        <fullName evidence="2">Uncharacterized protein</fullName>
    </submittedName>
</protein>
<organism evidence="2 3">
    <name type="scientific">Aplosporella prunicola CBS 121167</name>
    <dbReference type="NCBI Taxonomy" id="1176127"/>
    <lineage>
        <taxon>Eukaryota</taxon>
        <taxon>Fungi</taxon>
        <taxon>Dikarya</taxon>
        <taxon>Ascomycota</taxon>
        <taxon>Pezizomycotina</taxon>
        <taxon>Dothideomycetes</taxon>
        <taxon>Dothideomycetes incertae sedis</taxon>
        <taxon>Botryosphaeriales</taxon>
        <taxon>Aplosporellaceae</taxon>
        <taxon>Aplosporella</taxon>
    </lineage>
</organism>
<gene>
    <name evidence="2" type="ORF">K452DRAFT_284689</name>
</gene>
<evidence type="ECO:0000313" key="2">
    <source>
        <dbReference type="EMBL" id="KAF2144373.1"/>
    </source>
</evidence>
<dbReference type="RefSeq" id="XP_033400085.1">
    <property type="nucleotide sequence ID" value="XM_033539989.1"/>
</dbReference>
<accession>A0A6A6BLT6</accession>
<dbReference type="GeneID" id="54297485"/>
<reference evidence="2" key="1">
    <citation type="journal article" date="2020" name="Stud. Mycol.">
        <title>101 Dothideomycetes genomes: a test case for predicting lifestyles and emergence of pathogens.</title>
        <authorList>
            <person name="Haridas S."/>
            <person name="Albert R."/>
            <person name="Binder M."/>
            <person name="Bloem J."/>
            <person name="Labutti K."/>
            <person name="Salamov A."/>
            <person name="Andreopoulos B."/>
            <person name="Baker S."/>
            <person name="Barry K."/>
            <person name="Bills G."/>
            <person name="Bluhm B."/>
            <person name="Cannon C."/>
            <person name="Castanera R."/>
            <person name="Culley D."/>
            <person name="Daum C."/>
            <person name="Ezra D."/>
            <person name="Gonzalez J."/>
            <person name="Henrissat B."/>
            <person name="Kuo A."/>
            <person name="Liang C."/>
            <person name="Lipzen A."/>
            <person name="Lutzoni F."/>
            <person name="Magnuson J."/>
            <person name="Mondo S."/>
            <person name="Nolan M."/>
            <person name="Ohm R."/>
            <person name="Pangilinan J."/>
            <person name="Park H.-J."/>
            <person name="Ramirez L."/>
            <person name="Alfaro M."/>
            <person name="Sun H."/>
            <person name="Tritt A."/>
            <person name="Yoshinaga Y."/>
            <person name="Zwiers L.-H."/>
            <person name="Turgeon B."/>
            <person name="Goodwin S."/>
            <person name="Spatafora J."/>
            <person name="Crous P."/>
            <person name="Grigoriev I."/>
        </authorList>
    </citation>
    <scope>NUCLEOTIDE SEQUENCE</scope>
    <source>
        <strain evidence="2">CBS 121167</strain>
    </source>
</reference>
<keyword evidence="3" id="KW-1185">Reference proteome</keyword>
<feature type="region of interest" description="Disordered" evidence="1">
    <location>
        <begin position="13"/>
        <end position="34"/>
    </location>
</feature>
<evidence type="ECO:0000313" key="3">
    <source>
        <dbReference type="Proteomes" id="UP000799438"/>
    </source>
</evidence>
<sequence>MTPCLGTCLQRTLVSPPPLEGPADAVRPGPPPPRALSALHKISLPPNAPPRPTVTPV</sequence>
<name>A0A6A6BLT6_9PEZI</name>
<dbReference type="Proteomes" id="UP000799438">
    <property type="component" value="Unassembled WGS sequence"/>
</dbReference>